<comment type="caution">
    <text evidence="1">The sequence shown here is derived from an EMBL/GenBank/DDBJ whole genome shotgun (WGS) entry which is preliminary data.</text>
</comment>
<proteinExistence type="predicted"/>
<accession>A0A645G005</accession>
<sequence length="106" mass="11729">MANARICLSVLSSDDKVLINNVIDITGNIILSIKDLGELISLTTNSTDVSITVGEHDSQCGCFLNKLPIWVPISKIIVNGTDFYVEYNKIHTMFSEYHISLEKVIA</sequence>
<organism evidence="1">
    <name type="scientific">bioreactor metagenome</name>
    <dbReference type="NCBI Taxonomy" id="1076179"/>
    <lineage>
        <taxon>unclassified sequences</taxon>
        <taxon>metagenomes</taxon>
        <taxon>ecological metagenomes</taxon>
    </lineage>
</organism>
<gene>
    <name evidence="1" type="ORF">SDC9_166596</name>
</gene>
<dbReference type="EMBL" id="VSSQ01066742">
    <property type="protein sequence ID" value="MPN19230.1"/>
    <property type="molecule type" value="Genomic_DNA"/>
</dbReference>
<reference evidence="1" key="1">
    <citation type="submission" date="2019-08" db="EMBL/GenBank/DDBJ databases">
        <authorList>
            <person name="Kucharzyk K."/>
            <person name="Murdoch R.W."/>
            <person name="Higgins S."/>
            <person name="Loffler F."/>
        </authorList>
    </citation>
    <scope>NUCLEOTIDE SEQUENCE</scope>
</reference>
<name>A0A645G005_9ZZZZ</name>
<evidence type="ECO:0000313" key="1">
    <source>
        <dbReference type="EMBL" id="MPN19230.1"/>
    </source>
</evidence>
<protein>
    <submittedName>
        <fullName evidence="1">Uncharacterized protein</fullName>
    </submittedName>
</protein>
<dbReference type="AlphaFoldDB" id="A0A645G005"/>